<evidence type="ECO:0000256" key="1">
    <source>
        <dbReference type="SAM" id="MobiDB-lite"/>
    </source>
</evidence>
<feature type="compositionally biased region" description="Low complexity" evidence="1">
    <location>
        <begin position="355"/>
        <end position="383"/>
    </location>
</feature>
<dbReference type="AlphaFoldDB" id="A0A7S3UWS5"/>
<protein>
    <submittedName>
        <fullName evidence="3">Uncharacterized protein</fullName>
    </submittedName>
</protein>
<evidence type="ECO:0000313" key="3">
    <source>
        <dbReference type="EMBL" id="CAE0626075.1"/>
    </source>
</evidence>
<proteinExistence type="predicted"/>
<keyword evidence="2" id="KW-0812">Transmembrane</keyword>
<feature type="region of interest" description="Disordered" evidence="1">
    <location>
        <begin position="305"/>
        <end position="383"/>
    </location>
</feature>
<keyword evidence="2" id="KW-0472">Membrane</keyword>
<feature type="compositionally biased region" description="Low complexity" evidence="1">
    <location>
        <begin position="313"/>
        <end position="322"/>
    </location>
</feature>
<accession>A0A7S3UWS5</accession>
<sequence length="537" mass="55762">MDFNYQTLQGSSNLSSKQTKLLVSGVLLVGFLGSLAYVNWGGAGAITGPVDIIREQPVSFNADIQALVATPEFAECGDPLLTDVLIQDKDVTFTCGENAGFKITEGKELTIQVGNEMKVFNQADALVDVGGSDEFKAGVLKMSLVLGNQGYTGKAYPATMPFHFYAQMLARSGMVQAPVVAALKQTTPGVLTTLRDSDDDYSCMMPHGNGGNPPGNPGNGAGHFPSVCGADGECLPSVCGDCCFHLACYGYEYCCNHCSDSERQAMGMDEECGLDGFSLFGASCDDKFSHYNTCKNTCSGEPIVPTKSPWTKATSSPTAAPYVPAPPAPMTPAPTAAPPAPMTPAPTAAPPAPTATPTAAPTSAPTAAPTAAAPAPTAAPTAAGGCVEDPMGLASCGEVGHGCETAVAYGAQTFDDLGLNGNRWGWASTVSDADTTYTQPVYAAAGGNDISKGYYVGMYTYTFDSASGCLVGSVEAVNGWTYDESHFWMSDEQVTSSSFGQWTNVNDNLNAVSSASYTQCYLGPVPVYTALHLVSCK</sequence>
<evidence type="ECO:0000256" key="2">
    <source>
        <dbReference type="SAM" id="Phobius"/>
    </source>
</evidence>
<organism evidence="3">
    <name type="scientific">Heterosigma akashiwo</name>
    <name type="common">Chromophytic alga</name>
    <name type="synonym">Heterosigma carterae</name>
    <dbReference type="NCBI Taxonomy" id="2829"/>
    <lineage>
        <taxon>Eukaryota</taxon>
        <taxon>Sar</taxon>
        <taxon>Stramenopiles</taxon>
        <taxon>Ochrophyta</taxon>
        <taxon>Raphidophyceae</taxon>
        <taxon>Chattonellales</taxon>
        <taxon>Chattonellaceae</taxon>
        <taxon>Heterosigma</taxon>
    </lineage>
</organism>
<name>A0A7S3UWS5_HETAK</name>
<keyword evidence="2" id="KW-1133">Transmembrane helix</keyword>
<dbReference type="EMBL" id="HBIU01010978">
    <property type="protein sequence ID" value="CAE0626075.1"/>
    <property type="molecule type" value="Transcribed_RNA"/>
</dbReference>
<gene>
    <name evidence="3" type="ORF">HAKA00212_LOCUS4750</name>
</gene>
<feature type="compositionally biased region" description="Pro residues" evidence="1">
    <location>
        <begin position="323"/>
        <end position="354"/>
    </location>
</feature>
<feature type="transmembrane region" description="Helical" evidence="2">
    <location>
        <begin position="21"/>
        <end position="40"/>
    </location>
</feature>
<reference evidence="3" key="1">
    <citation type="submission" date="2021-01" db="EMBL/GenBank/DDBJ databases">
        <authorList>
            <person name="Corre E."/>
            <person name="Pelletier E."/>
            <person name="Niang G."/>
            <person name="Scheremetjew M."/>
            <person name="Finn R."/>
            <person name="Kale V."/>
            <person name="Holt S."/>
            <person name="Cochrane G."/>
            <person name="Meng A."/>
            <person name="Brown T."/>
            <person name="Cohen L."/>
        </authorList>
    </citation>
    <scope>NUCLEOTIDE SEQUENCE</scope>
    <source>
        <strain evidence="3">CCMP3107</strain>
    </source>
</reference>